<proteinExistence type="predicted"/>
<dbReference type="Proteomes" id="UP001597135">
    <property type="component" value="Unassembled WGS sequence"/>
</dbReference>
<name>A0ABW3ZF72_9RHOB</name>
<keyword evidence="2" id="KW-1185">Reference proteome</keyword>
<evidence type="ECO:0000313" key="1">
    <source>
        <dbReference type="EMBL" id="MFD1341749.1"/>
    </source>
</evidence>
<comment type="caution">
    <text evidence="1">The sequence shown here is derived from an EMBL/GenBank/DDBJ whole genome shotgun (WGS) entry which is preliminary data.</text>
</comment>
<reference evidence="2" key="1">
    <citation type="journal article" date="2019" name="Int. J. Syst. Evol. Microbiol.">
        <title>The Global Catalogue of Microorganisms (GCM) 10K type strain sequencing project: providing services to taxonomists for standard genome sequencing and annotation.</title>
        <authorList>
            <consortium name="The Broad Institute Genomics Platform"/>
            <consortium name="The Broad Institute Genome Sequencing Center for Infectious Disease"/>
            <person name="Wu L."/>
            <person name="Ma J."/>
        </authorList>
    </citation>
    <scope>NUCLEOTIDE SEQUENCE [LARGE SCALE GENOMIC DNA]</scope>
    <source>
        <strain evidence="2">CCUG 62953</strain>
    </source>
</reference>
<dbReference type="EMBL" id="JBHTMU010000006">
    <property type="protein sequence ID" value="MFD1341749.1"/>
    <property type="molecule type" value="Genomic_DNA"/>
</dbReference>
<gene>
    <name evidence="1" type="ORF">ACFQ4E_04885</name>
</gene>
<sequence length="123" mass="13198">MIPVRDASQPVASQVDADAARLEGNWRVVEGAGVVPGMAVEIGPESFSVAGVAQSLVSEGRGRFRVGGRALWVHWLDADARTAALGDPEGGWWMILDREGRPGERLAAARTILDWYGYQRPGA</sequence>
<dbReference type="RefSeq" id="WP_386801817.1">
    <property type="nucleotide sequence ID" value="NZ_JBHTMU010000006.1"/>
</dbReference>
<organism evidence="1 2">
    <name type="scientific">Litorisediminicola beolgyonensis</name>
    <dbReference type="NCBI Taxonomy" id="1173614"/>
    <lineage>
        <taxon>Bacteria</taxon>
        <taxon>Pseudomonadati</taxon>
        <taxon>Pseudomonadota</taxon>
        <taxon>Alphaproteobacteria</taxon>
        <taxon>Rhodobacterales</taxon>
        <taxon>Paracoccaceae</taxon>
        <taxon>Litorisediminicola</taxon>
    </lineage>
</organism>
<accession>A0ABW3ZF72</accession>
<evidence type="ECO:0000313" key="2">
    <source>
        <dbReference type="Proteomes" id="UP001597135"/>
    </source>
</evidence>
<protein>
    <submittedName>
        <fullName evidence="1">Lipocalin</fullName>
    </submittedName>
</protein>